<feature type="non-terminal residue" evidence="2">
    <location>
        <position position="70"/>
    </location>
</feature>
<dbReference type="Proteomes" id="UP000244064">
    <property type="component" value="Unassembled WGS sequence"/>
</dbReference>
<evidence type="ECO:0000313" key="2">
    <source>
        <dbReference type="EMBL" id="PTU74671.1"/>
    </source>
</evidence>
<dbReference type="RefSeq" id="WP_146168194.1">
    <property type="nucleotide sequence ID" value="NZ_QASN01000016.1"/>
</dbReference>
<organism evidence="2 3">
    <name type="scientific">Pseudomonas mangrovi</name>
    <dbReference type="NCBI Taxonomy" id="2161748"/>
    <lineage>
        <taxon>Bacteria</taxon>
        <taxon>Pseudomonadati</taxon>
        <taxon>Pseudomonadota</taxon>
        <taxon>Gammaproteobacteria</taxon>
        <taxon>Pseudomonadales</taxon>
        <taxon>Pseudomonadaceae</taxon>
        <taxon>Pseudomonas</taxon>
    </lineage>
</organism>
<reference evidence="2 3" key="1">
    <citation type="submission" date="2018-04" db="EMBL/GenBank/DDBJ databases">
        <title>Pseudomonas sp. nov., isolated from mangrove soil.</title>
        <authorList>
            <person name="Chen C."/>
        </authorList>
    </citation>
    <scope>NUCLEOTIDE SEQUENCE [LARGE SCALE GENOMIC DNA]</scope>
    <source>
        <strain evidence="2 3">TC-11</strain>
    </source>
</reference>
<sequence>MIKTHLKFASLAAGLFLSASALAGPAPGSNGGQAVCDYSSGLTSLSYLSARVSYPCNLSGTAPATTLTGG</sequence>
<keyword evidence="1" id="KW-0732">Signal</keyword>
<dbReference type="EMBL" id="QASN01000016">
    <property type="protein sequence ID" value="PTU74671.1"/>
    <property type="molecule type" value="Genomic_DNA"/>
</dbReference>
<feature type="chain" id="PRO_5015625540" evidence="1">
    <location>
        <begin position="24"/>
        <end position="70"/>
    </location>
</feature>
<dbReference type="AlphaFoldDB" id="A0A2T5PAF4"/>
<name>A0A2T5PAF4_9PSED</name>
<evidence type="ECO:0000256" key="1">
    <source>
        <dbReference type="SAM" id="SignalP"/>
    </source>
</evidence>
<feature type="signal peptide" evidence="1">
    <location>
        <begin position="1"/>
        <end position="23"/>
    </location>
</feature>
<comment type="caution">
    <text evidence="2">The sequence shown here is derived from an EMBL/GenBank/DDBJ whole genome shotgun (WGS) entry which is preliminary data.</text>
</comment>
<accession>A0A2T5PAF4</accession>
<gene>
    <name evidence="2" type="ORF">DBO85_08955</name>
</gene>
<evidence type="ECO:0000313" key="3">
    <source>
        <dbReference type="Proteomes" id="UP000244064"/>
    </source>
</evidence>
<protein>
    <submittedName>
        <fullName evidence="2">Uncharacterized protein</fullName>
    </submittedName>
</protein>
<keyword evidence="3" id="KW-1185">Reference proteome</keyword>
<proteinExistence type="predicted"/>